<accession>A0A6J6MBN7</accession>
<reference evidence="3" key="1">
    <citation type="submission" date="2020-05" db="EMBL/GenBank/DDBJ databases">
        <authorList>
            <person name="Chiriac C."/>
            <person name="Salcher M."/>
            <person name="Ghai R."/>
            <person name="Kavagutti S V."/>
        </authorList>
    </citation>
    <scope>NUCLEOTIDE SEQUENCE</scope>
</reference>
<dbReference type="InterPro" id="IPR036390">
    <property type="entry name" value="WH_DNA-bd_sf"/>
</dbReference>
<dbReference type="Pfam" id="PF03551">
    <property type="entry name" value="PadR"/>
    <property type="match status" value="1"/>
</dbReference>
<feature type="domain" description="Transcription regulator PadR N-terminal" evidence="2">
    <location>
        <begin position="6"/>
        <end position="53"/>
    </location>
</feature>
<proteinExistence type="predicted"/>
<dbReference type="PANTHER" id="PTHR43252">
    <property type="entry name" value="TRANSCRIPTIONAL REGULATOR YQJI"/>
    <property type="match status" value="1"/>
</dbReference>
<organism evidence="3">
    <name type="scientific">freshwater metagenome</name>
    <dbReference type="NCBI Taxonomy" id="449393"/>
    <lineage>
        <taxon>unclassified sequences</taxon>
        <taxon>metagenomes</taxon>
        <taxon>ecological metagenomes</taxon>
    </lineage>
</organism>
<dbReference type="AlphaFoldDB" id="A0A6J6MBN7"/>
<name>A0A6J6MBN7_9ZZZZ</name>
<gene>
    <name evidence="3" type="ORF">UFOPK2242_01413</name>
    <name evidence="4" type="ORF">UFOPK3974_01174</name>
    <name evidence="5" type="ORF">UFOPK4071_01027</name>
</gene>
<feature type="compositionally biased region" description="Polar residues" evidence="1">
    <location>
        <begin position="205"/>
        <end position="235"/>
    </location>
</feature>
<feature type="region of interest" description="Disordered" evidence="1">
    <location>
        <begin position="202"/>
        <end position="242"/>
    </location>
</feature>
<dbReference type="EMBL" id="CAFBPF010000132">
    <property type="protein sequence ID" value="CAB5016995.1"/>
    <property type="molecule type" value="Genomic_DNA"/>
</dbReference>
<dbReference type="Gene3D" id="1.10.10.10">
    <property type="entry name" value="Winged helix-like DNA-binding domain superfamily/Winged helix DNA-binding domain"/>
    <property type="match status" value="1"/>
</dbReference>
<evidence type="ECO:0000256" key="1">
    <source>
        <dbReference type="SAM" id="MobiDB-lite"/>
    </source>
</evidence>
<evidence type="ECO:0000259" key="2">
    <source>
        <dbReference type="Pfam" id="PF03551"/>
    </source>
</evidence>
<dbReference type="InterPro" id="IPR036388">
    <property type="entry name" value="WH-like_DNA-bd_sf"/>
</dbReference>
<evidence type="ECO:0000313" key="3">
    <source>
        <dbReference type="EMBL" id="CAB4670175.1"/>
    </source>
</evidence>
<dbReference type="InterPro" id="IPR005149">
    <property type="entry name" value="Tscrpt_reg_PadR_N"/>
</dbReference>
<dbReference type="EMBL" id="CAFBOR010000176">
    <property type="protein sequence ID" value="CAB4995249.1"/>
    <property type="molecule type" value="Genomic_DNA"/>
</dbReference>
<dbReference type="SUPFAM" id="SSF46785">
    <property type="entry name" value="Winged helix' DNA-binding domain"/>
    <property type="match status" value="2"/>
</dbReference>
<evidence type="ECO:0000313" key="5">
    <source>
        <dbReference type="EMBL" id="CAB5016995.1"/>
    </source>
</evidence>
<dbReference type="PANTHER" id="PTHR43252:SF6">
    <property type="entry name" value="NEGATIVE TRANSCRIPTION REGULATOR PADR"/>
    <property type="match status" value="1"/>
</dbReference>
<protein>
    <submittedName>
        <fullName evidence="3">Unannotated protein</fullName>
    </submittedName>
</protein>
<evidence type="ECO:0000313" key="4">
    <source>
        <dbReference type="EMBL" id="CAB4995249.1"/>
    </source>
</evidence>
<dbReference type="EMBL" id="CAEZWM010000220">
    <property type="protein sequence ID" value="CAB4670175.1"/>
    <property type="molecule type" value="Genomic_DNA"/>
</dbReference>
<sequence length="242" mass="26773">MLELAILGNLKQQPVHGYELKKRLAETLGPIWGVSFGSLYPALRRLERSGAIEVVEGAGIESSAPIPSTGSLRGEAATARLRRSTKPSLRTKKAYRITARGEILFDELLRDPSNGVDDRTFALQLSFCRYLSSNDRVELLQRRRAELAERLANERKPRSTGASGISIDRYTRSLADHRNASVERDLEWIDSLIEEERRIGAAETASANNTTKEAENSIQQDSISQPVAKSRQINNELGAATA</sequence>